<dbReference type="Pfam" id="PF12710">
    <property type="entry name" value="HAD"/>
    <property type="match status" value="1"/>
</dbReference>
<dbReference type="NCBIfam" id="TIGR01488">
    <property type="entry name" value="HAD-SF-IB"/>
    <property type="match status" value="1"/>
</dbReference>
<protein>
    <submittedName>
        <fullName evidence="2">HAD-IB family phosphatase</fullName>
    </submittedName>
</protein>
<evidence type="ECO:0000313" key="3">
    <source>
        <dbReference type="Proteomes" id="UP000503018"/>
    </source>
</evidence>
<sequence>MKQADPTPEAAGPRMTTPSAAKRIAIYDVDRTLTRRPTWWLFLVQSMAYRAPWRALLIPLLVPIAILYVLGLIPRRLMKQAMHRVALGPAIPRNEAVLLADRFAQGLFANGLHAQGLAQIEQERADGWHIMLATAAADFYIEPLARRLQVTDWVATRSLWHGDSLSHRIDGENCYGREKLRRIQQLLEQRGLQRDQLFIRFYSDDVSDRPLCDWVDQPVATNPGKAMEQLARQKGWLQLDWRPS</sequence>
<dbReference type="InterPro" id="IPR036412">
    <property type="entry name" value="HAD-like_sf"/>
</dbReference>
<name>A0A6M4AU20_9SPHN</name>
<keyword evidence="3" id="KW-1185">Reference proteome</keyword>
<feature type="transmembrane region" description="Helical" evidence="1">
    <location>
        <begin position="51"/>
        <end position="73"/>
    </location>
</feature>
<reference evidence="2 3" key="1">
    <citation type="submission" date="2020-01" db="EMBL/GenBank/DDBJ databases">
        <title>Sphingomonas sp. strain CSW-10.</title>
        <authorList>
            <person name="Chen W.-M."/>
        </authorList>
    </citation>
    <scope>NUCLEOTIDE SEQUENCE [LARGE SCALE GENOMIC DNA]</scope>
    <source>
        <strain evidence="2 3">CSW-10</strain>
    </source>
</reference>
<evidence type="ECO:0000256" key="1">
    <source>
        <dbReference type="SAM" id="Phobius"/>
    </source>
</evidence>
<dbReference type="KEGG" id="slan:GV829_09015"/>
<organism evidence="2 3">
    <name type="scientific">Sphingomonas lacunae</name>
    <dbReference type="NCBI Taxonomy" id="2698828"/>
    <lineage>
        <taxon>Bacteria</taxon>
        <taxon>Pseudomonadati</taxon>
        <taxon>Pseudomonadota</taxon>
        <taxon>Alphaproteobacteria</taxon>
        <taxon>Sphingomonadales</taxon>
        <taxon>Sphingomonadaceae</taxon>
        <taxon>Sphingomonas</taxon>
    </lineage>
</organism>
<dbReference type="AlphaFoldDB" id="A0A6M4AU20"/>
<evidence type="ECO:0000313" key="2">
    <source>
        <dbReference type="EMBL" id="QJQ32575.1"/>
    </source>
</evidence>
<accession>A0A6M4AU20</accession>
<dbReference type="RefSeq" id="WP_169945971.1">
    <property type="nucleotide sequence ID" value="NZ_CP053015.1"/>
</dbReference>
<dbReference type="Gene3D" id="3.40.50.1000">
    <property type="entry name" value="HAD superfamily/HAD-like"/>
    <property type="match status" value="1"/>
</dbReference>
<dbReference type="Gene3D" id="1.20.1440.100">
    <property type="entry name" value="SG protein - dephosphorylation function"/>
    <property type="match status" value="1"/>
</dbReference>
<gene>
    <name evidence="2" type="ORF">GV829_09015</name>
</gene>
<dbReference type="Proteomes" id="UP000503018">
    <property type="component" value="Chromosome"/>
</dbReference>
<proteinExistence type="predicted"/>
<dbReference type="InterPro" id="IPR023214">
    <property type="entry name" value="HAD_sf"/>
</dbReference>
<keyword evidence="1" id="KW-1133">Transmembrane helix</keyword>
<dbReference type="EMBL" id="CP053015">
    <property type="protein sequence ID" value="QJQ32575.1"/>
    <property type="molecule type" value="Genomic_DNA"/>
</dbReference>
<dbReference type="SUPFAM" id="SSF56784">
    <property type="entry name" value="HAD-like"/>
    <property type="match status" value="1"/>
</dbReference>
<keyword evidence="1" id="KW-0472">Membrane</keyword>
<keyword evidence="1" id="KW-0812">Transmembrane</keyword>